<dbReference type="EMBL" id="RJVG01000002">
    <property type="protein sequence ID" value="ROR30827.1"/>
    <property type="molecule type" value="Genomic_DNA"/>
</dbReference>
<name>A0A3N1Y0P5_9FIRM</name>
<dbReference type="CDD" id="cd03230">
    <property type="entry name" value="ABC_DR_subfamily_A"/>
    <property type="match status" value="1"/>
</dbReference>
<dbReference type="InterPro" id="IPR003439">
    <property type="entry name" value="ABC_transporter-like_ATP-bd"/>
</dbReference>
<dbReference type="PROSITE" id="PS50893">
    <property type="entry name" value="ABC_TRANSPORTER_2"/>
    <property type="match status" value="1"/>
</dbReference>
<dbReference type="InterPro" id="IPR027417">
    <property type="entry name" value="P-loop_NTPase"/>
</dbReference>
<organism evidence="5 6">
    <name type="scientific">Mobilisporobacter senegalensis</name>
    <dbReference type="NCBI Taxonomy" id="1329262"/>
    <lineage>
        <taxon>Bacteria</taxon>
        <taxon>Bacillati</taxon>
        <taxon>Bacillota</taxon>
        <taxon>Clostridia</taxon>
        <taxon>Lachnospirales</taxon>
        <taxon>Lachnospiraceae</taxon>
        <taxon>Mobilisporobacter</taxon>
    </lineage>
</organism>
<dbReference type="InterPro" id="IPR003593">
    <property type="entry name" value="AAA+_ATPase"/>
</dbReference>
<proteinExistence type="predicted"/>
<keyword evidence="2" id="KW-0547">Nucleotide-binding</keyword>
<reference evidence="5 6" key="1">
    <citation type="submission" date="2018-11" db="EMBL/GenBank/DDBJ databases">
        <title>Genomic Encyclopedia of Type Strains, Phase IV (KMG-IV): sequencing the most valuable type-strain genomes for metagenomic binning, comparative biology and taxonomic classification.</title>
        <authorList>
            <person name="Goeker M."/>
        </authorList>
    </citation>
    <scope>NUCLEOTIDE SEQUENCE [LARGE SCALE GENOMIC DNA]</scope>
    <source>
        <strain evidence="5 6">DSM 26537</strain>
    </source>
</reference>
<keyword evidence="6" id="KW-1185">Reference proteome</keyword>
<dbReference type="PROSITE" id="PS00211">
    <property type="entry name" value="ABC_TRANSPORTER_1"/>
    <property type="match status" value="1"/>
</dbReference>
<evidence type="ECO:0000256" key="3">
    <source>
        <dbReference type="ARBA" id="ARBA00022840"/>
    </source>
</evidence>
<dbReference type="PANTHER" id="PTHR42939:SF1">
    <property type="entry name" value="ABC TRANSPORTER ATP-BINDING PROTEIN ALBC-RELATED"/>
    <property type="match status" value="1"/>
</dbReference>
<dbReference type="Pfam" id="PF00005">
    <property type="entry name" value="ABC_tran"/>
    <property type="match status" value="1"/>
</dbReference>
<dbReference type="Proteomes" id="UP000273083">
    <property type="component" value="Unassembled WGS sequence"/>
</dbReference>
<feature type="domain" description="ABC transporter" evidence="4">
    <location>
        <begin position="2"/>
        <end position="227"/>
    </location>
</feature>
<sequence length="245" mass="27435">MITINNLTKRYGTFLANDGVNLEVKPGEVSILLGPNGAGKSTLIKCIAGLLKHQGEILICGQKNKSILAKQYLGYIPEMPALYDMLTIWEHMEFIGRAYKLKDWESRANQLFERLELDDKKNKLGSELSKGMQQKVSLCCGLLPNPKVLLFDEPLVGLDPHAIKELKNLIIEYRNEGTAILLSTHMLDSVAEFWDSTNIMMQGKIVAYRTRAEIESTGENLEELFFSITEKSKNPTDSKEAGVNA</sequence>
<evidence type="ECO:0000256" key="2">
    <source>
        <dbReference type="ARBA" id="ARBA00022741"/>
    </source>
</evidence>
<gene>
    <name evidence="5" type="ORF">EDD66_102483</name>
</gene>
<protein>
    <submittedName>
        <fullName evidence="5">ABC-type multidrug transport system ATPase subunit</fullName>
    </submittedName>
</protein>
<dbReference type="RefSeq" id="WP_123608504.1">
    <property type="nucleotide sequence ID" value="NZ_RJVG01000002.1"/>
</dbReference>
<dbReference type="SMART" id="SM00382">
    <property type="entry name" value="AAA"/>
    <property type="match status" value="1"/>
</dbReference>
<evidence type="ECO:0000256" key="1">
    <source>
        <dbReference type="ARBA" id="ARBA00022448"/>
    </source>
</evidence>
<dbReference type="OrthoDB" id="9775135at2"/>
<dbReference type="InterPro" id="IPR017871">
    <property type="entry name" value="ABC_transporter-like_CS"/>
</dbReference>
<dbReference type="AlphaFoldDB" id="A0A3N1Y0P5"/>
<accession>A0A3N1Y0P5</accession>
<keyword evidence="3" id="KW-0067">ATP-binding</keyword>
<evidence type="ECO:0000313" key="6">
    <source>
        <dbReference type="Proteomes" id="UP000273083"/>
    </source>
</evidence>
<dbReference type="PANTHER" id="PTHR42939">
    <property type="entry name" value="ABC TRANSPORTER ATP-BINDING PROTEIN ALBC-RELATED"/>
    <property type="match status" value="1"/>
</dbReference>
<dbReference type="GO" id="GO:0016887">
    <property type="term" value="F:ATP hydrolysis activity"/>
    <property type="evidence" value="ECO:0007669"/>
    <property type="project" value="InterPro"/>
</dbReference>
<dbReference type="GO" id="GO:0005524">
    <property type="term" value="F:ATP binding"/>
    <property type="evidence" value="ECO:0007669"/>
    <property type="project" value="UniProtKB-KW"/>
</dbReference>
<dbReference type="SUPFAM" id="SSF52540">
    <property type="entry name" value="P-loop containing nucleoside triphosphate hydrolases"/>
    <property type="match status" value="1"/>
</dbReference>
<evidence type="ECO:0000259" key="4">
    <source>
        <dbReference type="PROSITE" id="PS50893"/>
    </source>
</evidence>
<comment type="caution">
    <text evidence="5">The sequence shown here is derived from an EMBL/GenBank/DDBJ whole genome shotgun (WGS) entry which is preliminary data.</text>
</comment>
<dbReference type="Gene3D" id="3.40.50.300">
    <property type="entry name" value="P-loop containing nucleotide triphosphate hydrolases"/>
    <property type="match status" value="1"/>
</dbReference>
<keyword evidence="1" id="KW-0813">Transport</keyword>
<dbReference type="InterPro" id="IPR051782">
    <property type="entry name" value="ABC_Transporter_VariousFunc"/>
</dbReference>
<evidence type="ECO:0000313" key="5">
    <source>
        <dbReference type="EMBL" id="ROR30827.1"/>
    </source>
</evidence>